<dbReference type="PROSITE" id="PS50088">
    <property type="entry name" value="ANK_REPEAT"/>
    <property type="match status" value="7"/>
</dbReference>
<feature type="compositionally biased region" description="Acidic residues" evidence="4">
    <location>
        <begin position="166"/>
        <end position="198"/>
    </location>
</feature>
<dbReference type="Gene3D" id="3.10.20.90">
    <property type="entry name" value="Phosphatidylinositol 3-kinase Catalytic Subunit, Chain A, domain 1"/>
    <property type="match status" value="1"/>
</dbReference>
<dbReference type="Pfam" id="PF00023">
    <property type="entry name" value="Ank"/>
    <property type="match status" value="1"/>
</dbReference>
<evidence type="ECO:0000256" key="2">
    <source>
        <dbReference type="ARBA" id="ARBA00023043"/>
    </source>
</evidence>
<comment type="caution">
    <text evidence="6">The sequence shown here is derived from an EMBL/GenBank/DDBJ whole genome shotgun (WGS) entry which is preliminary data.</text>
</comment>
<dbReference type="SUPFAM" id="SSF54236">
    <property type="entry name" value="Ubiquitin-like"/>
    <property type="match status" value="1"/>
</dbReference>
<dbReference type="PRINTS" id="PR01415">
    <property type="entry name" value="ANKYRIN"/>
</dbReference>
<evidence type="ECO:0000256" key="4">
    <source>
        <dbReference type="SAM" id="MobiDB-lite"/>
    </source>
</evidence>
<dbReference type="PANTHER" id="PTHR24126:SF14">
    <property type="entry name" value="ANK_REP_REGION DOMAIN-CONTAINING PROTEIN"/>
    <property type="match status" value="1"/>
</dbReference>
<dbReference type="Pfam" id="PF12796">
    <property type="entry name" value="Ank_2"/>
    <property type="match status" value="3"/>
</dbReference>
<feature type="repeat" description="ANK" evidence="3">
    <location>
        <begin position="924"/>
        <end position="956"/>
    </location>
</feature>
<organism evidence="6 7">
    <name type="scientific">Durusdinium trenchii</name>
    <dbReference type="NCBI Taxonomy" id="1381693"/>
    <lineage>
        <taxon>Eukaryota</taxon>
        <taxon>Sar</taxon>
        <taxon>Alveolata</taxon>
        <taxon>Dinophyceae</taxon>
        <taxon>Suessiales</taxon>
        <taxon>Symbiodiniaceae</taxon>
        <taxon>Durusdinium</taxon>
    </lineage>
</organism>
<feature type="region of interest" description="Disordered" evidence="4">
    <location>
        <begin position="166"/>
        <end position="207"/>
    </location>
</feature>
<dbReference type="InterPro" id="IPR036770">
    <property type="entry name" value="Ankyrin_rpt-contain_sf"/>
</dbReference>
<evidence type="ECO:0000313" key="6">
    <source>
        <dbReference type="EMBL" id="CAK9046927.1"/>
    </source>
</evidence>
<dbReference type="EMBL" id="CAXAMN010015925">
    <property type="protein sequence ID" value="CAK9046927.1"/>
    <property type="molecule type" value="Genomic_DNA"/>
</dbReference>
<evidence type="ECO:0000259" key="5">
    <source>
        <dbReference type="PROSITE" id="PS50053"/>
    </source>
</evidence>
<evidence type="ECO:0000256" key="1">
    <source>
        <dbReference type="ARBA" id="ARBA00022737"/>
    </source>
</evidence>
<accession>A0ABP0M886</accession>
<keyword evidence="7" id="KW-1185">Reference proteome</keyword>
<feature type="repeat" description="ANK" evidence="3">
    <location>
        <begin position="825"/>
        <end position="857"/>
    </location>
</feature>
<keyword evidence="1" id="KW-0677">Repeat</keyword>
<dbReference type="InterPro" id="IPR002110">
    <property type="entry name" value="Ankyrin_rpt"/>
</dbReference>
<protein>
    <recommendedName>
        <fullName evidence="5">Ubiquitin-like domain-containing protein</fullName>
    </recommendedName>
</protein>
<feature type="repeat" description="ANK" evidence="3">
    <location>
        <begin position="858"/>
        <end position="890"/>
    </location>
</feature>
<feature type="repeat" description="ANK" evidence="3">
    <location>
        <begin position="748"/>
        <end position="780"/>
    </location>
</feature>
<dbReference type="PANTHER" id="PTHR24126">
    <property type="entry name" value="ANKYRIN REPEAT, PH AND SEC7 DOMAIN CONTAINING PROTEIN SECG-RELATED"/>
    <property type="match status" value="1"/>
</dbReference>
<dbReference type="InterPro" id="IPR000626">
    <property type="entry name" value="Ubiquitin-like_dom"/>
</dbReference>
<evidence type="ECO:0000256" key="3">
    <source>
        <dbReference type="PROSITE-ProRule" id="PRU00023"/>
    </source>
</evidence>
<feature type="repeat" description="ANK" evidence="3">
    <location>
        <begin position="713"/>
        <end position="745"/>
    </location>
</feature>
<name>A0ABP0M886_9DINO</name>
<dbReference type="SMART" id="SM00248">
    <property type="entry name" value="ANK"/>
    <property type="match status" value="7"/>
</dbReference>
<feature type="repeat" description="ANK" evidence="3">
    <location>
        <begin position="789"/>
        <end position="821"/>
    </location>
</feature>
<keyword evidence="2 3" id="KW-0040">ANK repeat</keyword>
<dbReference type="InterPro" id="IPR029071">
    <property type="entry name" value="Ubiquitin-like_domsf"/>
</dbReference>
<dbReference type="SUPFAM" id="SSF48403">
    <property type="entry name" value="Ankyrin repeat"/>
    <property type="match status" value="1"/>
</dbReference>
<dbReference type="PROSITE" id="PS50053">
    <property type="entry name" value="UBIQUITIN_2"/>
    <property type="match status" value="1"/>
</dbReference>
<gene>
    <name evidence="6" type="ORF">CCMP2556_LOCUS24353</name>
</gene>
<dbReference type="Gene3D" id="1.25.40.20">
    <property type="entry name" value="Ankyrin repeat-containing domain"/>
    <property type="match status" value="4"/>
</dbReference>
<proteinExistence type="predicted"/>
<feature type="domain" description="Ubiquitin-like" evidence="5">
    <location>
        <begin position="978"/>
        <end position="1048"/>
    </location>
</feature>
<sequence>MASEEKEHLRLWCVLATCRPQDDAFTSRRTSNEHRYTFKMEPFEYVHNVQLLKKQRYQFMYACDLGQSMYDASIFALSFCYNMECQPRSSDELTRNLTTDIGLLSFGHLRSPKVLGNLMNPLQNTKLAQKQTRKEVLYDSEWLEAIGQAQPLADYLHFLADDEIFMNESDEEEDEEKDEEEDEEDDEEEDEEEEEEKESEGLHEDSMQHNYNEYESALDKSVKIIKSFNNCDSHFKPLEHQIPLLSCRTLCEVIEVLADHQAPSSSARGYVHPTNWKPEGCDAQHLIDDPRCKLNLPEEVIRIVGNAVRRLKDPNAFRSGRWCWTDSKCAVFGQKAAKMNPLRWSKRMTLTDMAEDLRTCWQKDVRGVTILFNKNIVKSYADQYNAIEELREELRDLKRKDEPFPSDTFLRMLQELGSYFTVKKYEAKVPVCKEKDAQHCVNGLNTYYFVCERALGDIEEAGADLQKKLKDRCEELCLRRSELKVIRKQMRLYVSEGSFWAIVVSPVKLNEDGLKLVLEEFVDQKRSSSLGWACAEAPWQVPDFVAPGFQNVVNLVEGLRAEIHVPSLVLLRGSFFKDLARQLIQRNGEEAAQWQVRVVNNYRDVEDHDWLNPHCNVDLHFVQSLHWPTLYWEKPELLERLKTFADRRPQSQVLHAVAFLIHAIQKDPEWLGMSLDTMMQVLSDTAAEPSEVLKKVVKACGAAAQKGAEIDEEGRSALHRAALKGEIDEVERLLEAGLDIEAEDNRRSRQTPLHLAVREGHLAVVDRLVAARAAVEARDDWRQGPNKSQGQTPLHIATEGGHCEAAQRLIDARADLEAKDDNGRGGYTPLHLAAKSGHLAVVDRLVAARADLEAWGLFGETPLHRAANYGHWEVAQRLIEARADLEAKDLAGRTPLHWAAREGHCEAAQRLIDARADLEGKDTDGETPLHHAANYGHWEVAQRLIEARADLEAKDNYGKTPWERANMNGEEKVMGVLRPVQVGLLSGRTVRCDPNPCLTVRELREEAQSKLGRGFQIQQLLTRSGQVLQDPLTLEDAGVTYGDFVTAIAPASVAGEAAREREGLSLCVDARPSTDLRVVELEEEEKPC</sequence>
<dbReference type="Proteomes" id="UP001642484">
    <property type="component" value="Unassembled WGS sequence"/>
</dbReference>
<feature type="repeat" description="ANK" evidence="3">
    <location>
        <begin position="891"/>
        <end position="923"/>
    </location>
</feature>
<reference evidence="6 7" key="1">
    <citation type="submission" date="2024-02" db="EMBL/GenBank/DDBJ databases">
        <authorList>
            <person name="Chen Y."/>
            <person name="Shah S."/>
            <person name="Dougan E. K."/>
            <person name="Thang M."/>
            <person name="Chan C."/>
        </authorList>
    </citation>
    <scope>NUCLEOTIDE SEQUENCE [LARGE SCALE GENOMIC DNA]</scope>
</reference>
<dbReference type="PROSITE" id="PS50297">
    <property type="entry name" value="ANK_REP_REGION"/>
    <property type="match status" value="7"/>
</dbReference>
<evidence type="ECO:0000313" key="7">
    <source>
        <dbReference type="Proteomes" id="UP001642484"/>
    </source>
</evidence>